<evidence type="ECO:0000313" key="2">
    <source>
        <dbReference type="Proteomes" id="UP000094849"/>
    </source>
</evidence>
<dbReference type="Gene3D" id="3.90.550.10">
    <property type="entry name" value="Spore Coat Polysaccharide Biosynthesis Protein SpsA, Chain A"/>
    <property type="match status" value="1"/>
</dbReference>
<keyword evidence="2" id="KW-1185">Reference proteome</keyword>
<dbReference type="PANTHER" id="PTHR36529">
    <property type="entry name" value="SLL1095 PROTEIN"/>
    <property type="match status" value="1"/>
</dbReference>
<gene>
    <name evidence="1" type="ORF">A3196_08735</name>
</gene>
<comment type="caution">
    <text evidence="1">The sequence shown here is derived from an EMBL/GenBank/DDBJ whole genome shotgun (WGS) entry which is preliminary data.</text>
</comment>
<sequence>MTKPSRAVLIFSKLPETGKVKTRLIPALGAERAANLYRRLLDRQLAWLTAETDYSIQLWLTPSTSHPHIQQWVNTPGLSLFLQQGEDLGERMMHAAQSALHSYQQIVLMGVDCPALTPAHLQQAFTWLESHDGVLAPAQDGGYVLLGLKSTPPPLFKGHHWGESDVAETTRDSMRQLGWRWRELPLLWDLDRAEDLGQLETLGIPLD</sequence>
<organism evidence="1 2">
    <name type="scientific">Candidatus Thiodiazotropha endoloripes</name>
    <dbReference type="NCBI Taxonomy" id="1818881"/>
    <lineage>
        <taxon>Bacteria</taxon>
        <taxon>Pseudomonadati</taxon>
        <taxon>Pseudomonadota</taxon>
        <taxon>Gammaproteobacteria</taxon>
        <taxon>Chromatiales</taxon>
        <taxon>Sedimenticolaceae</taxon>
        <taxon>Candidatus Thiodiazotropha</taxon>
    </lineage>
</organism>
<accession>A0A1E2UQL4</accession>
<dbReference type="InterPro" id="IPR029044">
    <property type="entry name" value="Nucleotide-diphossugar_trans"/>
</dbReference>
<dbReference type="PANTHER" id="PTHR36529:SF1">
    <property type="entry name" value="GLYCOSYLTRANSFERASE"/>
    <property type="match status" value="1"/>
</dbReference>
<dbReference type="Pfam" id="PF09837">
    <property type="entry name" value="DUF2064"/>
    <property type="match status" value="1"/>
</dbReference>
<dbReference type="InterPro" id="IPR018641">
    <property type="entry name" value="Trfase_1_rSAM/seldom-assoc"/>
</dbReference>
<evidence type="ECO:0000313" key="1">
    <source>
        <dbReference type="EMBL" id="ODB96835.1"/>
    </source>
</evidence>
<proteinExistence type="predicted"/>
<dbReference type="RefSeq" id="WP_069004570.1">
    <property type="nucleotide sequence ID" value="NZ_LVJX01000005.1"/>
</dbReference>
<evidence type="ECO:0008006" key="3">
    <source>
        <dbReference type="Google" id="ProtNLM"/>
    </source>
</evidence>
<dbReference type="NCBIfam" id="TIGR04282">
    <property type="entry name" value="glyco_like_cofC"/>
    <property type="match status" value="1"/>
</dbReference>
<protein>
    <recommendedName>
        <fullName evidence="3">Flagellar biosynthesis protein FlgB</fullName>
    </recommendedName>
</protein>
<name>A0A1E2UQL4_9GAMM</name>
<dbReference type="STRING" id="1818881.A3196_08735"/>
<reference evidence="1 2" key="1">
    <citation type="submission" date="2016-03" db="EMBL/GenBank/DDBJ databases">
        <title>Chemosynthetic sulphur-oxidizing symbionts of marine invertebrate animals are capable of nitrogen fixation.</title>
        <authorList>
            <person name="Petersen J.M."/>
            <person name="Kemper A."/>
            <person name="Gruber-Vodicka H."/>
            <person name="Cardini U."/>
            <person name="Geest Mvander."/>
            <person name="Kleiner M."/>
            <person name="Bulgheresi S."/>
            <person name="Fussmann M."/>
            <person name="Herbold C."/>
            <person name="Seah B.K.B."/>
            <person name="Antony C.Paul."/>
            <person name="Liu D."/>
            <person name="Belitz A."/>
            <person name="Weber M."/>
        </authorList>
    </citation>
    <scope>NUCLEOTIDE SEQUENCE [LARGE SCALE GENOMIC DNA]</scope>
    <source>
        <strain evidence="1">G_D</strain>
    </source>
</reference>
<dbReference type="EMBL" id="LVJZ01000003">
    <property type="protein sequence ID" value="ODB96835.1"/>
    <property type="molecule type" value="Genomic_DNA"/>
</dbReference>
<dbReference type="Proteomes" id="UP000094849">
    <property type="component" value="Unassembled WGS sequence"/>
</dbReference>
<dbReference type="SUPFAM" id="SSF53448">
    <property type="entry name" value="Nucleotide-diphospho-sugar transferases"/>
    <property type="match status" value="1"/>
</dbReference>
<dbReference type="AlphaFoldDB" id="A0A1E2UQL4"/>